<keyword evidence="2" id="KW-0812">Transmembrane</keyword>
<evidence type="ECO:0000313" key="3">
    <source>
        <dbReference type="EMBL" id="CAL1279691.1"/>
    </source>
</evidence>
<evidence type="ECO:0000256" key="1">
    <source>
        <dbReference type="SAM" id="MobiDB-lite"/>
    </source>
</evidence>
<evidence type="ECO:0000256" key="2">
    <source>
        <dbReference type="SAM" id="Phobius"/>
    </source>
</evidence>
<dbReference type="AlphaFoldDB" id="A0AAV2A6Q0"/>
<keyword evidence="2" id="KW-1133">Transmembrane helix</keyword>
<dbReference type="Proteomes" id="UP001497382">
    <property type="component" value="Unassembled WGS sequence"/>
</dbReference>
<keyword evidence="2" id="KW-0472">Membrane</keyword>
<organism evidence="3 4">
    <name type="scientific">Larinioides sclopetarius</name>
    <dbReference type="NCBI Taxonomy" id="280406"/>
    <lineage>
        <taxon>Eukaryota</taxon>
        <taxon>Metazoa</taxon>
        <taxon>Ecdysozoa</taxon>
        <taxon>Arthropoda</taxon>
        <taxon>Chelicerata</taxon>
        <taxon>Arachnida</taxon>
        <taxon>Araneae</taxon>
        <taxon>Araneomorphae</taxon>
        <taxon>Entelegynae</taxon>
        <taxon>Araneoidea</taxon>
        <taxon>Araneidae</taxon>
        <taxon>Larinioides</taxon>
    </lineage>
</organism>
<reference evidence="3 4" key="1">
    <citation type="submission" date="2024-04" db="EMBL/GenBank/DDBJ databases">
        <authorList>
            <person name="Rising A."/>
            <person name="Reimegard J."/>
            <person name="Sonavane S."/>
            <person name="Akerstrom W."/>
            <person name="Nylinder S."/>
            <person name="Hedman E."/>
            <person name="Kallberg Y."/>
        </authorList>
    </citation>
    <scope>NUCLEOTIDE SEQUENCE [LARGE SCALE GENOMIC DNA]</scope>
</reference>
<keyword evidence="4" id="KW-1185">Reference proteome</keyword>
<name>A0AAV2A6Q0_9ARAC</name>
<proteinExistence type="predicted"/>
<gene>
    <name evidence="3" type="ORF">LARSCL_LOCUS10536</name>
</gene>
<comment type="caution">
    <text evidence="3">The sequence shown here is derived from an EMBL/GenBank/DDBJ whole genome shotgun (WGS) entry which is preliminary data.</text>
</comment>
<protein>
    <submittedName>
        <fullName evidence="3">Uncharacterized protein</fullName>
    </submittedName>
</protein>
<sequence>MADPPPSNETQLDMGRRTENVPRVAQASKLDNLPNEISGNNGEEKDSEPSDPTHFIIRLCKDYKISINKPLIPLKVALFTYYGGKTTSGLTSGLIMDAFGGKVAFRFNALLCLASVVLYGFFIFFRKRYISMKHKIDPSPQNLKVFHIKTAENGHKIN</sequence>
<feature type="region of interest" description="Disordered" evidence="1">
    <location>
        <begin position="1"/>
        <end position="51"/>
    </location>
</feature>
<dbReference type="EMBL" id="CAXIEN010000124">
    <property type="protein sequence ID" value="CAL1279691.1"/>
    <property type="molecule type" value="Genomic_DNA"/>
</dbReference>
<evidence type="ECO:0000313" key="4">
    <source>
        <dbReference type="Proteomes" id="UP001497382"/>
    </source>
</evidence>
<feature type="transmembrane region" description="Helical" evidence="2">
    <location>
        <begin position="103"/>
        <end position="125"/>
    </location>
</feature>
<accession>A0AAV2A6Q0</accession>